<organism evidence="1 2">
    <name type="scientific">Hoylesella loescheii DSM 19665 = JCM 12249 = ATCC 15930</name>
    <dbReference type="NCBI Taxonomy" id="1122985"/>
    <lineage>
        <taxon>Bacteria</taxon>
        <taxon>Pseudomonadati</taxon>
        <taxon>Bacteroidota</taxon>
        <taxon>Bacteroidia</taxon>
        <taxon>Bacteroidales</taxon>
        <taxon>Prevotellaceae</taxon>
        <taxon>Hoylesella</taxon>
    </lineage>
</organism>
<keyword evidence="2" id="KW-1185">Reference proteome</keyword>
<comment type="caution">
    <text evidence="1">The sequence shown here is derived from an EMBL/GenBank/DDBJ whole genome shotgun (WGS) entry which is preliminary data.</text>
</comment>
<accession>A0A069QQ89</accession>
<dbReference type="EMBL" id="JNGW01000081">
    <property type="protein sequence ID" value="KDR52016.1"/>
    <property type="molecule type" value="Genomic_DNA"/>
</dbReference>
<sequence length="89" mass="10632">PKLYVSKARPKALVFFRLSYLFWENQWIKCRHSSITFAFISVYRLDDRCGKRKKTKAFGLALLFHMQDRVAHFVRNPALSTDQPLRGRW</sequence>
<dbReference type="HOGENOM" id="CLU_2460037_0_0_10"/>
<name>A0A069QQ89_HOYLO</name>
<reference evidence="1 2" key="1">
    <citation type="submission" date="2013-08" db="EMBL/GenBank/DDBJ databases">
        <authorList>
            <person name="Weinstock G."/>
            <person name="Sodergren E."/>
            <person name="Wylie T."/>
            <person name="Fulton L."/>
            <person name="Fulton R."/>
            <person name="Fronick C."/>
            <person name="O'Laughlin M."/>
            <person name="Godfrey J."/>
            <person name="Miner T."/>
            <person name="Herter B."/>
            <person name="Appelbaum E."/>
            <person name="Cordes M."/>
            <person name="Lek S."/>
            <person name="Wollam A."/>
            <person name="Pepin K.H."/>
            <person name="Palsikar V.B."/>
            <person name="Mitreva M."/>
            <person name="Wilson R.K."/>
        </authorList>
    </citation>
    <scope>NUCLEOTIDE SEQUENCE [LARGE SCALE GENOMIC DNA]</scope>
    <source>
        <strain evidence="1 2">ATCC 15930</strain>
    </source>
</reference>
<dbReference type="Proteomes" id="UP000027442">
    <property type="component" value="Unassembled WGS sequence"/>
</dbReference>
<evidence type="ECO:0000313" key="2">
    <source>
        <dbReference type="Proteomes" id="UP000027442"/>
    </source>
</evidence>
<protein>
    <submittedName>
        <fullName evidence="1">Uncharacterized protein</fullName>
    </submittedName>
</protein>
<evidence type="ECO:0000313" key="1">
    <source>
        <dbReference type="EMBL" id="KDR52016.1"/>
    </source>
</evidence>
<gene>
    <name evidence="1" type="ORF">HMPREF1991_01909</name>
</gene>
<proteinExistence type="predicted"/>
<feature type="non-terminal residue" evidence="1">
    <location>
        <position position="1"/>
    </location>
</feature>
<dbReference type="AlphaFoldDB" id="A0A069QQ89"/>